<dbReference type="HOGENOM" id="CLU_2991054_0_0_9"/>
<dbReference type="STRING" id="797515.HMPREF9103_00655"/>
<gene>
    <name evidence="1" type="ORF">HMPREF9103_00655</name>
</gene>
<accession>G9ZLQ8</accession>
<protein>
    <submittedName>
        <fullName evidence="1">Uncharacterized protein</fullName>
    </submittedName>
</protein>
<name>G9ZLQ8_9LACO</name>
<proteinExistence type="predicted"/>
<reference evidence="1 2" key="1">
    <citation type="submission" date="2011-09" db="EMBL/GenBank/DDBJ databases">
        <authorList>
            <person name="Weinstock G."/>
            <person name="Sodergren E."/>
            <person name="Clifton S."/>
            <person name="Fulton L."/>
            <person name="Fulton B."/>
            <person name="Courtney L."/>
            <person name="Fronick C."/>
            <person name="Harrison M."/>
            <person name="Strong C."/>
            <person name="Farmer C."/>
            <person name="Delahaunty K."/>
            <person name="Markovic C."/>
            <person name="Hall O."/>
            <person name="Minx P."/>
            <person name="Tomlinson C."/>
            <person name="Mitreva M."/>
            <person name="Hou S."/>
            <person name="Chen J."/>
            <person name="Wollam A."/>
            <person name="Pepin K.H."/>
            <person name="Johnson M."/>
            <person name="Bhonagiri V."/>
            <person name="Zhang X."/>
            <person name="Suruliraj S."/>
            <person name="Warren W."/>
            <person name="Chinwalla A."/>
            <person name="Mardis E.R."/>
            <person name="Wilson R.K."/>
        </authorList>
    </citation>
    <scope>NUCLEOTIDE SEQUENCE [LARGE SCALE GENOMIC DNA]</scope>
    <source>
        <strain evidence="1 2">F0439</strain>
    </source>
</reference>
<dbReference type="AlphaFoldDB" id="G9ZLQ8"/>
<comment type="caution">
    <text evidence="1">The sequence shown here is derived from an EMBL/GenBank/DDBJ whole genome shotgun (WGS) entry which is preliminary data.</text>
</comment>
<evidence type="ECO:0000313" key="1">
    <source>
        <dbReference type="EMBL" id="EHM00140.1"/>
    </source>
</evidence>
<evidence type="ECO:0000313" key="2">
    <source>
        <dbReference type="Proteomes" id="UP000004625"/>
    </source>
</evidence>
<dbReference type="Proteomes" id="UP000004625">
    <property type="component" value="Unassembled WGS sequence"/>
</dbReference>
<organism evidence="1 2">
    <name type="scientific">Lentilactobacillus parafarraginis F0439</name>
    <dbReference type="NCBI Taxonomy" id="797515"/>
    <lineage>
        <taxon>Bacteria</taxon>
        <taxon>Bacillati</taxon>
        <taxon>Bacillota</taxon>
        <taxon>Bacilli</taxon>
        <taxon>Lactobacillales</taxon>
        <taxon>Lactobacillaceae</taxon>
        <taxon>Lentilactobacillus</taxon>
    </lineage>
</organism>
<keyword evidence="2" id="KW-1185">Reference proteome</keyword>
<dbReference type="EMBL" id="AGEY01000029">
    <property type="protein sequence ID" value="EHM00140.1"/>
    <property type="molecule type" value="Genomic_DNA"/>
</dbReference>
<sequence length="57" mass="7090">MLSPRHSRWLPFQTDYSSHLRLMLTLMLTLKHRKWFVNGHFNIQDYELIFIIRLDIF</sequence>